<dbReference type="InterPro" id="IPR005650">
    <property type="entry name" value="BlaI_family"/>
</dbReference>
<keyword evidence="2" id="KW-0805">Transcription regulation</keyword>
<dbReference type="AlphaFoldDB" id="A0A917JXG9"/>
<dbReference type="Gene3D" id="1.10.10.10">
    <property type="entry name" value="Winged helix-like DNA-binding domain superfamily/Winged helix DNA-binding domain"/>
    <property type="match status" value="1"/>
</dbReference>
<dbReference type="InterPro" id="IPR036388">
    <property type="entry name" value="WH-like_DNA-bd_sf"/>
</dbReference>
<evidence type="ECO:0000256" key="4">
    <source>
        <dbReference type="ARBA" id="ARBA00023163"/>
    </source>
</evidence>
<reference evidence="5" key="2">
    <citation type="submission" date="2020-09" db="EMBL/GenBank/DDBJ databases">
        <authorList>
            <person name="Sun Q."/>
            <person name="Ohkuma M."/>
        </authorList>
    </citation>
    <scope>NUCLEOTIDE SEQUENCE</scope>
    <source>
        <strain evidence="5">JCM 30804</strain>
    </source>
</reference>
<sequence length="145" mass="16488">MNLMSKSLSSWLSQRSRNQPLPTLGVRELEVMKTLWRQGELSAQKVLTHSREEALSLSTMQSTLERLHRKGLLDRRKSGRQYFYKAAISQSDLISRMLQDMTALISDGDMAPMLSGIMDFVGEQNANLVVEQADEMLEPKDNQES</sequence>
<name>A0A917JXG9_9GAMM</name>
<dbReference type="EMBL" id="BMPZ01000012">
    <property type="protein sequence ID" value="GGI91381.1"/>
    <property type="molecule type" value="Genomic_DNA"/>
</dbReference>
<dbReference type="RefSeq" id="WP_308424079.1">
    <property type="nucleotide sequence ID" value="NZ_BMPZ01000012.1"/>
</dbReference>
<dbReference type="SUPFAM" id="SSF46785">
    <property type="entry name" value="Winged helix' DNA-binding domain"/>
    <property type="match status" value="1"/>
</dbReference>
<dbReference type="GO" id="GO:0045892">
    <property type="term" value="P:negative regulation of DNA-templated transcription"/>
    <property type="evidence" value="ECO:0007669"/>
    <property type="project" value="InterPro"/>
</dbReference>
<dbReference type="InterPro" id="IPR036390">
    <property type="entry name" value="WH_DNA-bd_sf"/>
</dbReference>
<evidence type="ECO:0000313" key="6">
    <source>
        <dbReference type="Proteomes" id="UP000613743"/>
    </source>
</evidence>
<evidence type="ECO:0000256" key="1">
    <source>
        <dbReference type="ARBA" id="ARBA00011046"/>
    </source>
</evidence>
<protein>
    <recommendedName>
        <fullName evidence="7">BlaI/MecI/CopY family transcriptional regulator</fullName>
    </recommendedName>
</protein>
<evidence type="ECO:0000313" key="5">
    <source>
        <dbReference type="EMBL" id="GGI91381.1"/>
    </source>
</evidence>
<gene>
    <name evidence="5" type="ORF">GCM10009332_30880</name>
</gene>
<evidence type="ECO:0000256" key="3">
    <source>
        <dbReference type="ARBA" id="ARBA00023125"/>
    </source>
</evidence>
<dbReference type="Proteomes" id="UP000613743">
    <property type="component" value="Unassembled WGS sequence"/>
</dbReference>
<accession>A0A917JXG9</accession>
<keyword evidence="6" id="KW-1185">Reference proteome</keyword>
<dbReference type="Pfam" id="PF03965">
    <property type="entry name" value="Penicillinase_R"/>
    <property type="match status" value="1"/>
</dbReference>
<keyword evidence="4" id="KW-0804">Transcription</keyword>
<evidence type="ECO:0000256" key="2">
    <source>
        <dbReference type="ARBA" id="ARBA00023015"/>
    </source>
</evidence>
<proteinExistence type="inferred from homology"/>
<evidence type="ECO:0008006" key="7">
    <source>
        <dbReference type="Google" id="ProtNLM"/>
    </source>
</evidence>
<dbReference type="GO" id="GO:0003677">
    <property type="term" value="F:DNA binding"/>
    <property type="evidence" value="ECO:0007669"/>
    <property type="project" value="UniProtKB-KW"/>
</dbReference>
<reference evidence="5" key="1">
    <citation type="journal article" date="2014" name="Int. J. Syst. Evol. Microbiol.">
        <title>Complete genome sequence of Corynebacterium casei LMG S-19264T (=DSM 44701T), isolated from a smear-ripened cheese.</title>
        <authorList>
            <consortium name="US DOE Joint Genome Institute (JGI-PGF)"/>
            <person name="Walter F."/>
            <person name="Albersmeier A."/>
            <person name="Kalinowski J."/>
            <person name="Ruckert C."/>
        </authorList>
    </citation>
    <scope>NUCLEOTIDE SEQUENCE</scope>
    <source>
        <strain evidence="5">JCM 30804</strain>
    </source>
</reference>
<organism evidence="5 6">
    <name type="scientific">Shewanella gelidii</name>
    <dbReference type="NCBI Taxonomy" id="1642821"/>
    <lineage>
        <taxon>Bacteria</taxon>
        <taxon>Pseudomonadati</taxon>
        <taxon>Pseudomonadota</taxon>
        <taxon>Gammaproteobacteria</taxon>
        <taxon>Alteromonadales</taxon>
        <taxon>Shewanellaceae</taxon>
        <taxon>Shewanella</taxon>
    </lineage>
</organism>
<comment type="caution">
    <text evidence="5">The sequence shown here is derived from an EMBL/GenBank/DDBJ whole genome shotgun (WGS) entry which is preliminary data.</text>
</comment>
<comment type="similarity">
    <text evidence="1">Belongs to the BlaI transcriptional regulatory family.</text>
</comment>
<keyword evidence="3" id="KW-0238">DNA-binding</keyword>